<dbReference type="SUPFAM" id="SSF52540">
    <property type="entry name" value="P-loop containing nucleoside triphosphate hydrolases"/>
    <property type="match status" value="1"/>
</dbReference>
<dbReference type="InterPro" id="IPR003593">
    <property type="entry name" value="AAA+_ATPase"/>
</dbReference>
<dbReference type="Gene3D" id="1.20.1560.10">
    <property type="entry name" value="ABC transporter type 1, transmembrane domain"/>
    <property type="match status" value="1"/>
</dbReference>
<dbReference type="PROSITE" id="PS50893">
    <property type="entry name" value="ABC_TRANSPORTER_2"/>
    <property type="match status" value="1"/>
</dbReference>
<feature type="transmembrane region" description="Helical" evidence="8">
    <location>
        <begin position="107"/>
        <end position="127"/>
    </location>
</feature>
<feature type="transmembrane region" description="Helical" evidence="8">
    <location>
        <begin position="147"/>
        <end position="171"/>
    </location>
</feature>
<organism evidence="11 12">
    <name type="scientific">Naegleria lovaniensis</name>
    <name type="common">Amoeba</name>
    <dbReference type="NCBI Taxonomy" id="51637"/>
    <lineage>
        <taxon>Eukaryota</taxon>
        <taxon>Discoba</taxon>
        <taxon>Heterolobosea</taxon>
        <taxon>Tetramitia</taxon>
        <taxon>Eutetramitia</taxon>
        <taxon>Vahlkampfiidae</taxon>
        <taxon>Naegleria</taxon>
    </lineage>
</organism>
<dbReference type="InterPro" id="IPR027417">
    <property type="entry name" value="P-loop_NTPase"/>
</dbReference>
<dbReference type="InterPro" id="IPR003439">
    <property type="entry name" value="ABC_transporter-like_ATP-bd"/>
</dbReference>
<evidence type="ECO:0000256" key="8">
    <source>
        <dbReference type="SAM" id="Phobius"/>
    </source>
</evidence>
<evidence type="ECO:0000259" key="10">
    <source>
        <dbReference type="PROSITE" id="PS50929"/>
    </source>
</evidence>
<feature type="transmembrane region" description="Helical" evidence="8">
    <location>
        <begin position="40"/>
        <end position="59"/>
    </location>
</feature>
<feature type="transmembrane region" description="Helical" evidence="8">
    <location>
        <begin position="245"/>
        <end position="271"/>
    </location>
</feature>
<comment type="similarity">
    <text evidence="1">Belongs to the ABC transporter superfamily. ABCD family. Peroxisomal fatty acyl CoA transporter (TC 3.A.1.203) subfamily.</text>
</comment>
<keyword evidence="2" id="KW-0813">Transport</keyword>
<dbReference type="SUPFAM" id="SSF90123">
    <property type="entry name" value="ABC transporter transmembrane region"/>
    <property type="match status" value="1"/>
</dbReference>
<dbReference type="InterPro" id="IPR011527">
    <property type="entry name" value="ABC1_TM_dom"/>
</dbReference>
<dbReference type="GO" id="GO:0007031">
    <property type="term" value="P:peroxisome organization"/>
    <property type="evidence" value="ECO:0007669"/>
    <property type="project" value="TreeGrafter"/>
</dbReference>
<feature type="domain" description="ABC transmembrane type-1" evidence="10">
    <location>
        <begin position="107"/>
        <end position="346"/>
    </location>
</feature>
<dbReference type="GeneID" id="68093533"/>
<dbReference type="InterPro" id="IPR036640">
    <property type="entry name" value="ABC1_TM_sf"/>
</dbReference>
<reference evidence="11 12" key="1">
    <citation type="journal article" date="2018" name="BMC Genomics">
        <title>The genome of Naegleria lovaniensis, the basis for a comparative approach to unravel pathogenicity factors of the human pathogenic amoeba N. fowleri.</title>
        <authorList>
            <person name="Liechti N."/>
            <person name="Schurch N."/>
            <person name="Bruggmann R."/>
            <person name="Wittwer M."/>
        </authorList>
    </citation>
    <scope>NUCLEOTIDE SEQUENCE [LARGE SCALE GENOMIC DNA]</scope>
    <source>
        <strain evidence="11 12">ATCC 30569</strain>
    </source>
</reference>
<dbReference type="GO" id="GO:0140359">
    <property type="term" value="F:ABC-type transporter activity"/>
    <property type="evidence" value="ECO:0007669"/>
    <property type="project" value="InterPro"/>
</dbReference>
<keyword evidence="3 8" id="KW-0812">Transmembrane</keyword>
<dbReference type="GO" id="GO:0005778">
    <property type="term" value="C:peroxisomal membrane"/>
    <property type="evidence" value="ECO:0007669"/>
    <property type="project" value="TreeGrafter"/>
</dbReference>
<name>A0AA88KSR6_NAELO</name>
<dbReference type="Pfam" id="PF00005">
    <property type="entry name" value="ABC_tran"/>
    <property type="match status" value="1"/>
</dbReference>
<feature type="domain" description="ABC transporter" evidence="9">
    <location>
        <begin position="440"/>
        <end position="661"/>
    </location>
</feature>
<dbReference type="GO" id="GO:0005524">
    <property type="term" value="F:ATP binding"/>
    <property type="evidence" value="ECO:0007669"/>
    <property type="project" value="UniProtKB-KW"/>
</dbReference>
<dbReference type="PROSITE" id="PS00211">
    <property type="entry name" value="ABC_TRANSPORTER_1"/>
    <property type="match status" value="1"/>
</dbReference>
<dbReference type="CDD" id="cd03223">
    <property type="entry name" value="ABCD_peroxisomal_ALDP"/>
    <property type="match status" value="1"/>
</dbReference>
<dbReference type="Proteomes" id="UP000816034">
    <property type="component" value="Unassembled WGS sequence"/>
</dbReference>
<dbReference type="PANTHER" id="PTHR11384">
    <property type="entry name" value="ATP-BINDING CASSETTE, SUB-FAMILY D MEMBER"/>
    <property type="match status" value="1"/>
</dbReference>
<keyword evidence="5" id="KW-0067">ATP-binding</keyword>
<evidence type="ECO:0000313" key="11">
    <source>
        <dbReference type="EMBL" id="KAG2388227.1"/>
    </source>
</evidence>
<feature type="transmembrane region" description="Helical" evidence="8">
    <location>
        <begin position="344"/>
        <end position="366"/>
    </location>
</feature>
<dbReference type="SMART" id="SM00382">
    <property type="entry name" value="AAA"/>
    <property type="match status" value="1"/>
</dbReference>
<dbReference type="GO" id="GO:0015910">
    <property type="term" value="P:long-chain fatty acid import into peroxisome"/>
    <property type="evidence" value="ECO:0007669"/>
    <property type="project" value="TreeGrafter"/>
</dbReference>
<accession>A0AA88KSR6</accession>
<evidence type="ECO:0008006" key="13">
    <source>
        <dbReference type="Google" id="ProtNLM"/>
    </source>
</evidence>
<dbReference type="GO" id="GO:0016887">
    <property type="term" value="F:ATP hydrolysis activity"/>
    <property type="evidence" value="ECO:0007669"/>
    <property type="project" value="InterPro"/>
</dbReference>
<proteinExistence type="inferred from homology"/>
<keyword evidence="6 8" id="KW-1133">Transmembrane helix</keyword>
<dbReference type="InterPro" id="IPR017871">
    <property type="entry name" value="ABC_transporter-like_CS"/>
</dbReference>
<keyword evidence="4" id="KW-0547">Nucleotide-binding</keyword>
<dbReference type="PROSITE" id="PS50929">
    <property type="entry name" value="ABC_TM1F"/>
    <property type="match status" value="1"/>
</dbReference>
<dbReference type="Pfam" id="PF06472">
    <property type="entry name" value="ABC_membrane_2"/>
    <property type="match status" value="1"/>
</dbReference>
<dbReference type="AlphaFoldDB" id="A0AA88KSR6"/>
<evidence type="ECO:0000259" key="9">
    <source>
        <dbReference type="PROSITE" id="PS50893"/>
    </source>
</evidence>
<dbReference type="GO" id="GO:0005324">
    <property type="term" value="F:long-chain fatty acid transmembrane transporter activity"/>
    <property type="evidence" value="ECO:0007669"/>
    <property type="project" value="TreeGrafter"/>
</dbReference>
<gene>
    <name evidence="11" type="ORF">C9374_001077</name>
</gene>
<dbReference type="InterPro" id="IPR050835">
    <property type="entry name" value="ABC_transporter_sub-D"/>
</dbReference>
<dbReference type="PANTHER" id="PTHR11384:SF59">
    <property type="entry name" value="LYSOSOMAL COBALAMIN TRANSPORTER ABCD4"/>
    <property type="match status" value="1"/>
</dbReference>
<sequence>MVTLHSKPTLTEALKDTMFGITELFQAISGKHLNARNIKYASISSILGIAGLIGLAKYWKFKRNLNKQIDKDSKGRKSIKANIDMQFLNRLKLLISIVVPSIKSKEFLQLIAVTVVVIMRTFVSNWLSSLSGELSGALMNFDFRSFMAILGYTSLLSFTSALLAPSLKFLINKLQLEWRISLTKYIHSKYLRNMMYYKTANLNTGLNDPDQTITQDVDKFCEGICGLYANLVKPIADVIVYTYQFVNIVGVGGPLVVLGYMTFSFIAMAILRPPFGTLTSKLQDLESKFRHTHYRTATNGESIAFYAGDQLERNVSDEAFWNLFNHKRLLIRAKWLFGFFNDFFVFNFPQAVSWLIAMYPVFFGMLKSADQTELARVLRYLAAVVSHEFTAVGEIIHLHTRLSETSGYAANICHLLETIDSIEKVDKEKKINTMVAGETIKFDKVHLSTPDGHTLVKNLSFEVLKTTPEKRNNVLITGPNGTGKSSIFRVLAGLWYADSGKIQKPGGAESTKTSDIYYIPQKPYNIYGTLREQIIYPDDPNSEKSKQFTNDQLKDFLRRVRIAYIADREGWDKEKNWDDILSLGEQQRLAVARLLYHKPAYAILDECTSAVSTDVESHLYSECQKENITCVTISLRPALIPHHDWELSLEDEEPKLRPIHHHHQH</sequence>
<evidence type="ECO:0000256" key="7">
    <source>
        <dbReference type="ARBA" id="ARBA00023136"/>
    </source>
</evidence>
<evidence type="ECO:0000256" key="1">
    <source>
        <dbReference type="ARBA" id="ARBA00008575"/>
    </source>
</evidence>
<evidence type="ECO:0000256" key="4">
    <source>
        <dbReference type="ARBA" id="ARBA00022741"/>
    </source>
</evidence>
<dbReference type="GO" id="GO:0042760">
    <property type="term" value="P:very long-chain fatty acid catabolic process"/>
    <property type="evidence" value="ECO:0007669"/>
    <property type="project" value="TreeGrafter"/>
</dbReference>
<evidence type="ECO:0000256" key="2">
    <source>
        <dbReference type="ARBA" id="ARBA00022448"/>
    </source>
</evidence>
<evidence type="ECO:0000256" key="3">
    <source>
        <dbReference type="ARBA" id="ARBA00022692"/>
    </source>
</evidence>
<dbReference type="GO" id="GO:0006635">
    <property type="term" value="P:fatty acid beta-oxidation"/>
    <property type="evidence" value="ECO:0007669"/>
    <property type="project" value="TreeGrafter"/>
</dbReference>
<keyword evidence="7 8" id="KW-0472">Membrane</keyword>
<dbReference type="Gene3D" id="3.40.50.300">
    <property type="entry name" value="P-loop containing nucleotide triphosphate hydrolases"/>
    <property type="match status" value="1"/>
</dbReference>
<evidence type="ECO:0000256" key="6">
    <source>
        <dbReference type="ARBA" id="ARBA00022989"/>
    </source>
</evidence>
<comment type="caution">
    <text evidence="11">The sequence shown here is derived from an EMBL/GenBank/DDBJ whole genome shotgun (WGS) entry which is preliminary data.</text>
</comment>
<dbReference type="RefSeq" id="XP_044552219.1">
    <property type="nucleotide sequence ID" value="XM_044686350.1"/>
</dbReference>
<evidence type="ECO:0000313" key="12">
    <source>
        <dbReference type="Proteomes" id="UP000816034"/>
    </source>
</evidence>
<evidence type="ECO:0000256" key="5">
    <source>
        <dbReference type="ARBA" id="ARBA00022840"/>
    </source>
</evidence>
<keyword evidence="12" id="KW-1185">Reference proteome</keyword>
<dbReference type="EMBL" id="PYSW02000011">
    <property type="protein sequence ID" value="KAG2388227.1"/>
    <property type="molecule type" value="Genomic_DNA"/>
</dbReference>
<protein>
    <recommendedName>
        <fullName evidence="13">ABC transporter</fullName>
    </recommendedName>
</protein>